<evidence type="ECO:0000256" key="1">
    <source>
        <dbReference type="ARBA" id="ARBA00006525"/>
    </source>
</evidence>
<feature type="non-terminal residue" evidence="3">
    <location>
        <position position="238"/>
    </location>
</feature>
<dbReference type="SUPFAM" id="SSF102405">
    <property type="entry name" value="MCP/YpsA-like"/>
    <property type="match status" value="1"/>
</dbReference>
<comment type="caution">
    <text evidence="3">The sequence shown here is derived from an EMBL/GenBank/DDBJ whole genome shotgun (WGS) entry which is preliminary data.</text>
</comment>
<comment type="similarity">
    <text evidence="1">Belongs to the DprA/Smf family.</text>
</comment>
<dbReference type="GO" id="GO:0009294">
    <property type="term" value="P:DNA-mediated transformation"/>
    <property type="evidence" value="ECO:0007669"/>
    <property type="project" value="InterPro"/>
</dbReference>
<sequence length="238" mass="25493">MAKTQPNSVDIEKWLKLIRADNVGPTTFIRLIKHFGSADSALGASVSELTKIDRIGFKTAEQIAKTCNKFDTKAEIELADKLGVWIINLDDKRYPPALKQIYDPPPVLYIKGSLGREDNLAIAIVGSRRCSLYGQEQASRLAHFLSSAGFTIYSGMARGIDTAAHQGALSAKGRTIAVQGCGLENIFPSENKKLFKIGKVASLASATISAAEAILKTMTSVPFPFNIPLAALQGVAGA</sequence>
<dbReference type="EMBL" id="LAZR01053117">
    <property type="protein sequence ID" value="KKK81456.1"/>
    <property type="molecule type" value="Genomic_DNA"/>
</dbReference>
<organism evidence="3">
    <name type="scientific">marine sediment metagenome</name>
    <dbReference type="NCBI Taxonomy" id="412755"/>
    <lineage>
        <taxon>unclassified sequences</taxon>
        <taxon>metagenomes</taxon>
        <taxon>ecological metagenomes</taxon>
    </lineage>
</organism>
<dbReference type="Pfam" id="PF02481">
    <property type="entry name" value="DNA_processg_A"/>
    <property type="match status" value="1"/>
</dbReference>
<feature type="domain" description="Smf/DprA SLOG" evidence="2">
    <location>
        <begin position="86"/>
        <end position="196"/>
    </location>
</feature>
<dbReference type="SUPFAM" id="SSF47781">
    <property type="entry name" value="RuvA domain 2-like"/>
    <property type="match status" value="1"/>
</dbReference>
<dbReference type="InterPro" id="IPR003488">
    <property type="entry name" value="DprA"/>
</dbReference>
<name>A0A0F9BAL5_9ZZZZ</name>
<accession>A0A0F9BAL5</accession>
<gene>
    <name evidence="3" type="ORF">LCGC14_2813270</name>
</gene>
<proteinExistence type="inferred from homology"/>
<dbReference type="InterPro" id="IPR057666">
    <property type="entry name" value="DrpA_SLOG"/>
</dbReference>
<dbReference type="PANTHER" id="PTHR43022:SF1">
    <property type="entry name" value="PROTEIN SMF"/>
    <property type="match status" value="1"/>
</dbReference>
<dbReference type="AlphaFoldDB" id="A0A0F9BAL5"/>
<dbReference type="Pfam" id="PF21102">
    <property type="entry name" value="DprA_N"/>
    <property type="match status" value="1"/>
</dbReference>
<protein>
    <recommendedName>
        <fullName evidence="2">Smf/DprA SLOG domain-containing protein</fullName>
    </recommendedName>
</protein>
<dbReference type="Gene3D" id="3.40.50.450">
    <property type="match status" value="1"/>
</dbReference>
<dbReference type="InterPro" id="IPR010994">
    <property type="entry name" value="RuvA_2-like"/>
</dbReference>
<dbReference type="PANTHER" id="PTHR43022">
    <property type="entry name" value="PROTEIN SMF"/>
    <property type="match status" value="1"/>
</dbReference>
<evidence type="ECO:0000313" key="3">
    <source>
        <dbReference type="EMBL" id="KKK81456.1"/>
    </source>
</evidence>
<reference evidence="3" key="1">
    <citation type="journal article" date="2015" name="Nature">
        <title>Complex archaea that bridge the gap between prokaryotes and eukaryotes.</title>
        <authorList>
            <person name="Spang A."/>
            <person name="Saw J.H."/>
            <person name="Jorgensen S.L."/>
            <person name="Zaremba-Niedzwiedzka K."/>
            <person name="Martijn J."/>
            <person name="Lind A.E."/>
            <person name="van Eijk R."/>
            <person name="Schleper C."/>
            <person name="Guy L."/>
            <person name="Ettema T.J."/>
        </authorList>
    </citation>
    <scope>NUCLEOTIDE SEQUENCE</scope>
</reference>
<evidence type="ECO:0000259" key="2">
    <source>
        <dbReference type="Pfam" id="PF02481"/>
    </source>
</evidence>